<dbReference type="Pfam" id="PF14945">
    <property type="entry name" value="LLC1"/>
    <property type="match status" value="1"/>
</dbReference>
<dbReference type="InterPro" id="IPR020339">
    <property type="entry name" value="C20orf85-like"/>
</dbReference>
<dbReference type="Proteomes" id="UP000228934">
    <property type="component" value="Unassembled WGS sequence"/>
</dbReference>
<evidence type="ECO:0000313" key="2">
    <source>
        <dbReference type="Proteomes" id="UP000228934"/>
    </source>
</evidence>
<name>A0A2G9QEP8_AQUCT</name>
<evidence type="ECO:0000313" key="1">
    <source>
        <dbReference type="EMBL" id="PIO14109.1"/>
    </source>
</evidence>
<accession>A0A2G9QEP8</accession>
<dbReference type="EMBL" id="KZ020072">
    <property type="protein sequence ID" value="PIO14109.1"/>
    <property type="molecule type" value="Genomic_DNA"/>
</dbReference>
<dbReference type="OrthoDB" id="10031946at2759"/>
<gene>
    <name evidence="1" type="ORF">AB205_0033650</name>
</gene>
<feature type="non-terminal residue" evidence="1">
    <location>
        <position position="1"/>
    </location>
</feature>
<organism evidence="1 2">
    <name type="scientific">Aquarana catesbeiana</name>
    <name type="common">American bullfrog</name>
    <name type="synonym">Rana catesbeiana</name>
    <dbReference type="NCBI Taxonomy" id="8400"/>
    <lineage>
        <taxon>Eukaryota</taxon>
        <taxon>Metazoa</taxon>
        <taxon>Chordata</taxon>
        <taxon>Craniata</taxon>
        <taxon>Vertebrata</taxon>
        <taxon>Euteleostomi</taxon>
        <taxon>Amphibia</taxon>
        <taxon>Batrachia</taxon>
        <taxon>Anura</taxon>
        <taxon>Neobatrachia</taxon>
        <taxon>Ranoidea</taxon>
        <taxon>Ranidae</taxon>
        <taxon>Aquarana</taxon>
    </lineage>
</organism>
<dbReference type="PANTHER" id="PTHR31909">
    <property type="entry name" value="CHROMOSOME 20 ORF85 FAMILY MEMBER"/>
    <property type="match status" value="1"/>
</dbReference>
<reference evidence="2" key="1">
    <citation type="journal article" date="2017" name="Nat. Commun.">
        <title>The North American bullfrog draft genome provides insight into hormonal regulation of long noncoding RNA.</title>
        <authorList>
            <person name="Hammond S.A."/>
            <person name="Warren R.L."/>
            <person name="Vandervalk B.P."/>
            <person name="Kucuk E."/>
            <person name="Khan H."/>
            <person name="Gibb E.A."/>
            <person name="Pandoh P."/>
            <person name="Kirk H."/>
            <person name="Zhao Y."/>
            <person name="Jones M."/>
            <person name="Mungall A.J."/>
            <person name="Coope R."/>
            <person name="Pleasance S."/>
            <person name="Moore R.A."/>
            <person name="Holt R.A."/>
            <person name="Round J.M."/>
            <person name="Ohora S."/>
            <person name="Walle B.V."/>
            <person name="Veldhoen N."/>
            <person name="Helbing C.C."/>
            <person name="Birol I."/>
        </authorList>
    </citation>
    <scope>NUCLEOTIDE SEQUENCE [LARGE SCALE GENOMIC DNA]</scope>
</reference>
<dbReference type="PANTHER" id="PTHR31909:SF3">
    <property type="entry name" value="SIMILAR TO PROTEIN C20ORF85 HOMOLOG"/>
    <property type="match status" value="1"/>
</dbReference>
<sequence>CFRKAHVKKEQEAAKKWPEEWGFLTTPFTEVTDKEKGQHGKLRLEVPEHLRVRSTTPVENFIKVDPSPAVPQTTQGLVGWRSTVPSLQLERYGKTKHPKGDFCKRMNWPAEGIA</sequence>
<keyword evidence="2" id="KW-1185">Reference proteome</keyword>
<protein>
    <submittedName>
        <fullName evidence="1">Uncharacterized protein</fullName>
    </submittedName>
</protein>
<dbReference type="AlphaFoldDB" id="A0A2G9QEP8"/>
<proteinExistence type="predicted"/>